<evidence type="ECO:0000313" key="3">
    <source>
        <dbReference type="Proteomes" id="UP000618591"/>
    </source>
</evidence>
<dbReference type="Proteomes" id="UP000618591">
    <property type="component" value="Unassembled WGS sequence"/>
</dbReference>
<dbReference type="InterPro" id="IPR046736">
    <property type="entry name" value="DUF6628"/>
</dbReference>
<dbReference type="RefSeq" id="WP_188448798.1">
    <property type="nucleotide sequence ID" value="NZ_BMDW01000021.1"/>
</dbReference>
<organism evidence="2 3">
    <name type="scientific">Sphingomonas psychrolutea</name>
    <dbReference type="NCBI Taxonomy" id="1259676"/>
    <lineage>
        <taxon>Bacteria</taxon>
        <taxon>Pseudomonadati</taxon>
        <taxon>Pseudomonadota</taxon>
        <taxon>Alphaproteobacteria</taxon>
        <taxon>Sphingomonadales</taxon>
        <taxon>Sphingomonadaceae</taxon>
        <taxon>Sphingomonas</taxon>
    </lineage>
</organism>
<comment type="caution">
    <text evidence="2">The sequence shown here is derived from an EMBL/GenBank/DDBJ whole genome shotgun (WGS) entry which is preliminary data.</text>
</comment>
<evidence type="ECO:0000256" key="1">
    <source>
        <dbReference type="SAM" id="MobiDB-lite"/>
    </source>
</evidence>
<proteinExistence type="predicted"/>
<accession>A0ABQ1H526</accession>
<feature type="compositionally biased region" description="Pro residues" evidence="1">
    <location>
        <begin position="1"/>
        <end position="14"/>
    </location>
</feature>
<feature type="region of interest" description="Disordered" evidence="1">
    <location>
        <begin position="1"/>
        <end position="26"/>
    </location>
</feature>
<gene>
    <name evidence="2" type="ORF">GCM10011395_29360</name>
</gene>
<reference evidence="3" key="1">
    <citation type="journal article" date="2019" name="Int. J. Syst. Evol. Microbiol.">
        <title>The Global Catalogue of Microorganisms (GCM) 10K type strain sequencing project: providing services to taxonomists for standard genome sequencing and annotation.</title>
        <authorList>
            <consortium name="The Broad Institute Genomics Platform"/>
            <consortium name="The Broad Institute Genome Sequencing Center for Infectious Disease"/>
            <person name="Wu L."/>
            <person name="Ma J."/>
        </authorList>
    </citation>
    <scope>NUCLEOTIDE SEQUENCE [LARGE SCALE GENOMIC DNA]</scope>
    <source>
        <strain evidence="3">CGMCC 1.10106</strain>
    </source>
</reference>
<dbReference type="EMBL" id="BMDW01000021">
    <property type="protein sequence ID" value="GGA57079.1"/>
    <property type="molecule type" value="Genomic_DNA"/>
</dbReference>
<name>A0ABQ1H526_9SPHN</name>
<dbReference type="Pfam" id="PF20333">
    <property type="entry name" value="DUF6628"/>
    <property type="match status" value="1"/>
</dbReference>
<protein>
    <submittedName>
        <fullName evidence="2">Uncharacterized protein</fullName>
    </submittedName>
</protein>
<keyword evidence="3" id="KW-1185">Reference proteome</keyword>
<evidence type="ECO:0000313" key="2">
    <source>
        <dbReference type="EMBL" id="GGA57079.1"/>
    </source>
</evidence>
<sequence length="155" mass="16027">MTTTPAPSPAPSPAQHPSDLAASLKGPLPSDPNARLALFAFRRMGAHGINDAAASATLLQAFGAGFRRPLVLMRTMMADLAHAANCPITIAPCCCLRLTGSETTVLTILARAETAPDSARLLLGDLIGVRRPDGVLASITLLAQAFADAGRPISF</sequence>